<keyword evidence="5 9" id="KW-0997">Cell inner membrane</keyword>
<evidence type="ECO:0000256" key="3">
    <source>
        <dbReference type="ARBA" id="ARBA00022475"/>
    </source>
</evidence>
<proteinExistence type="inferred from homology"/>
<dbReference type="InterPro" id="IPR012902">
    <property type="entry name" value="N_methyl_site"/>
</dbReference>
<accession>A0A2P1PQC3</accession>
<dbReference type="Gene3D" id="3.30.1300.30">
    <property type="entry name" value="GSPII I/J protein-like"/>
    <property type="match status" value="1"/>
</dbReference>
<dbReference type="InterPro" id="IPR010052">
    <property type="entry name" value="T2SS_protein-GspI"/>
</dbReference>
<feature type="domain" description="Type II secretion system protein GspI C-terminal" evidence="10">
    <location>
        <begin position="38"/>
        <end position="118"/>
    </location>
</feature>
<keyword evidence="3" id="KW-1003">Cell membrane</keyword>
<comment type="subunit">
    <text evidence="9">Type II secretion is composed of four main components: the outer membrane complex, the inner membrane complex, the cytoplasmic secretion ATPase and the periplasm-spanning pseudopilus.</text>
</comment>
<comment type="PTM">
    <text evidence="9">Cleaved by prepilin peptidase.</text>
</comment>
<evidence type="ECO:0000256" key="2">
    <source>
        <dbReference type="ARBA" id="ARBA00008358"/>
    </source>
</evidence>
<reference evidence="11 12" key="1">
    <citation type="submission" date="2018-03" db="EMBL/GenBank/DDBJ databases">
        <title>Ahniella affigens gen. nov., sp. nov., a gammaproteobacterium isolated from sandy soil near a stream.</title>
        <authorList>
            <person name="Ko Y."/>
            <person name="Kim J.-H."/>
        </authorList>
    </citation>
    <scope>NUCLEOTIDE SEQUENCE [LARGE SCALE GENOMIC DNA]</scope>
    <source>
        <strain evidence="11 12">D13</strain>
    </source>
</reference>
<dbReference type="InterPro" id="IPR045584">
    <property type="entry name" value="Pilin-like"/>
</dbReference>
<dbReference type="Pfam" id="PF07963">
    <property type="entry name" value="N_methyl"/>
    <property type="match status" value="1"/>
</dbReference>
<dbReference type="GO" id="GO:0015628">
    <property type="term" value="P:protein secretion by the type II secretion system"/>
    <property type="evidence" value="ECO:0007669"/>
    <property type="project" value="UniProtKB-UniRule"/>
</dbReference>
<evidence type="ECO:0000256" key="7">
    <source>
        <dbReference type="ARBA" id="ARBA00022989"/>
    </source>
</evidence>
<reference evidence="11 12" key="2">
    <citation type="submission" date="2018-03" db="EMBL/GenBank/DDBJ databases">
        <authorList>
            <person name="Keele B.F."/>
        </authorList>
    </citation>
    <scope>NUCLEOTIDE SEQUENCE [LARGE SCALE GENOMIC DNA]</scope>
    <source>
        <strain evidence="11 12">D13</strain>
    </source>
</reference>
<dbReference type="OrthoDB" id="6121517at2"/>
<keyword evidence="8" id="KW-0472">Membrane</keyword>
<sequence>MRRGFSLIEVLVALALVATAITALLGSATLMARQSGQLEQLTFASWAADNVLTELALTDPFPALGQRDGRGQLGPYPLHWRVVIQNTPEPGIRRIDVHVFAGNTESPDEHPITSLAGFALEPQ</sequence>
<dbReference type="InterPro" id="IPR003413">
    <property type="entry name" value="T2SS_GspI_C"/>
</dbReference>
<evidence type="ECO:0000256" key="4">
    <source>
        <dbReference type="ARBA" id="ARBA00022481"/>
    </source>
</evidence>
<dbReference type="PROSITE" id="PS00409">
    <property type="entry name" value="PROKAR_NTER_METHYL"/>
    <property type="match status" value="1"/>
</dbReference>
<dbReference type="NCBIfam" id="TIGR02532">
    <property type="entry name" value="IV_pilin_GFxxxE"/>
    <property type="match status" value="1"/>
</dbReference>
<dbReference type="EMBL" id="CP027860">
    <property type="protein sequence ID" value="AVP97041.1"/>
    <property type="molecule type" value="Genomic_DNA"/>
</dbReference>
<evidence type="ECO:0000256" key="5">
    <source>
        <dbReference type="ARBA" id="ARBA00022519"/>
    </source>
</evidence>
<dbReference type="RefSeq" id="WP_106890966.1">
    <property type="nucleotide sequence ID" value="NZ_CP027860.1"/>
</dbReference>
<dbReference type="PANTHER" id="PTHR38779:SF2">
    <property type="entry name" value="TYPE II SECRETION SYSTEM PROTEIN I-RELATED"/>
    <property type="match status" value="1"/>
</dbReference>
<keyword evidence="4 9" id="KW-0488">Methylation</keyword>
<evidence type="ECO:0000256" key="1">
    <source>
        <dbReference type="ARBA" id="ARBA00004377"/>
    </source>
</evidence>
<dbReference type="GO" id="GO:0015627">
    <property type="term" value="C:type II protein secretion system complex"/>
    <property type="evidence" value="ECO:0007669"/>
    <property type="project" value="UniProtKB-UniRule"/>
</dbReference>
<evidence type="ECO:0000256" key="6">
    <source>
        <dbReference type="ARBA" id="ARBA00022692"/>
    </source>
</evidence>
<evidence type="ECO:0000256" key="8">
    <source>
        <dbReference type="ARBA" id="ARBA00023136"/>
    </source>
</evidence>
<dbReference type="PANTHER" id="PTHR38779">
    <property type="entry name" value="TYPE II SECRETION SYSTEM PROTEIN I-RELATED"/>
    <property type="match status" value="1"/>
</dbReference>
<dbReference type="Proteomes" id="UP000241074">
    <property type="component" value="Chromosome"/>
</dbReference>
<dbReference type="Pfam" id="PF02501">
    <property type="entry name" value="T2SSI"/>
    <property type="match status" value="1"/>
</dbReference>
<evidence type="ECO:0000259" key="10">
    <source>
        <dbReference type="Pfam" id="PF02501"/>
    </source>
</evidence>
<protein>
    <recommendedName>
        <fullName evidence="9">Type II secretion system protein I</fullName>
        <shortName evidence="9">T2SS minor pseudopilin I</shortName>
    </recommendedName>
</protein>
<gene>
    <name evidence="11" type="primary">gspI</name>
    <name evidence="11" type="ORF">C7S18_07475</name>
</gene>
<dbReference type="SUPFAM" id="SSF54523">
    <property type="entry name" value="Pili subunits"/>
    <property type="match status" value="1"/>
</dbReference>
<comment type="function">
    <text evidence="9">Component of the type II secretion system required for the energy-dependent secretion of extracellular factors such as proteases and toxins from the periplasm.</text>
</comment>
<dbReference type="AlphaFoldDB" id="A0A2P1PQC3"/>
<keyword evidence="6" id="KW-0812">Transmembrane</keyword>
<comment type="similarity">
    <text evidence="2 9">Belongs to the GSP I family.</text>
</comment>
<comment type="subcellular location">
    <subcellularLocation>
        <location evidence="1 9">Cell inner membrane</location>
        <topology evidence="1 9">Single-pass membrane protein</topology>
    </subcellularLocation>
</comment>
<dbReference type="GO" id="GO:0005886">
    <property type="term" value="C:plasma membrane"/>
    <property type="evidence" value="ECO:0007669"/>
    <property type="project" value="UniProtKB-SubCell"/>
</dbReference>
<evidence type="ECO:0000313" key="12">
    <source>
        <dbReference type="Proteomes" id="UP000241074"/>
    </source>
</evidence>
<name>A0A2P1PQC3_9GAMM</name>
<dbReference type="KEGG" id="xba:C7S18_07475"/>
<keyword evidence="12" id="KW-1185">Reference proteome</keyword>
<evidence type="ECO:0000256" key="9">
    <source>
        <dbReference type="RuleBase" id="RU368030"/>
    </source>
</evidence>
<organism evidence="11 12">
    <name type="scientific">Ahniella affigens</name>
    <dbReference type="NCBI Taxonomy" id="2021234"/>
    <lineage>
        <taxon>Bacteria</taxon>
        <taxon>Pseudomonadati</taxon>
        <taxon>Pseudomonadota</taxon>
        <taxon>Gammaproteobacteria</taxon>
        <taxon>Lysobacterales</taxon>
        <taxon>Rhodanobacteraceae</taxon>
        <taxon>Ahniella</taxon>
    </lineage>
</organism>
<dbReference type="NCBIfam" id="TIGR01707">
    <property type="entry name" value="gspI"/>
    <property type="match status" value="1"/>
</dbReference>
<evidence type="ECO:0000313" key="11">
    <source>
        <dbReference type="EMBL" id="AVP97041.1"/>
    </source>
</evidence>
<keyword evidence="7" id="KW-1133">Transmembrane helix</keyword>